<accession>A0ACB7SEW7</accession>
<evidence type="ECO:0000313" key="2">
    <source>
        <dbReference type="Proteomes" id="UP000821845"/>
    </source>
</evidence>
<protein>
    <submittedName>
        <fullName evidence="1">Uncharacterized protein</fullName>
    </submittedName>
</protein>
<keyword evidence="2" id="KW-1185">Reference proteome</keyword>
<reference evidence="1" key="1">
    <citation type="submission" date="2020-05" db="EMBL/GenBank/DDBJ databases">
        <title>Large-scale comparative analyses of tick genomes elucidate their genetic diversity and vector capacities.</title>
        <authorList>
            <person name="Jia N."/>
            <person name="Wang J."/>
            <person name="Shi W."/>
            <person name="Du L."/>
            <person name="Sun Y."/>
            <person name="Zhan W."/>
            <person name="Jiang J."/>
            <person name="Wang Q."/>
            <person name="Zhang B."/>
            <person name="Ji P."/>
            <person name="Sakyi L.B."/>
            <person name="Cui X."/>
            <person name="Yuan T."/>
            <person name="Jiang B."/>
            <person name="Yang W."/>
            <person name="Lam T.T.-Y."/>
            <person name="Chang Q."/>
            <person name="Ding S."/>
            <person name="Wang X."/>
            <person name="Zhu J."/>
            <person name="Ruan X."/>
            <person name="Zhao L."/>
            <person name="Wei J."/>
            <person name="Que T."/>
            <person name="Du C."/>
            <person name="Cheng J."/>
            <person name="Dai P."/>
            <person name="Han X."/>
            <person name="Huang E."/>
            <person name="Gao Y."/>
            <person name="Liu J."/>
            <person name="Shao H."/>
            <person name="Ye R."/>
            <person name="Li L."/>
            <person name="Wei W."/>
            <person name="Wang X."/>
            <person name="Wang C."/>
            <person name="Yang T."/>
            <person name="Huo Q."/>
            <person name="Li W."/>
            <person name="Guo W."/>
            <person name="Chen H."/>
            <person name="Zhou L."/>
            <person name="Ni X."/>
            <person name="Tian J."/>
            <person name="Zhou Y."/>
            <person name="Sheng Y."/>
            <person name="Liu T."/>
            <person name="Pan Y."/>
            <person name="Xia L."/>
            <person name="Li J."/>
            <person name="Zhao F."/>
            <person name="Cao W."/>
        </authorList>
    </citation>
    <scope>NUCLEOTIDE SEQUENCE</scope>
    <source>
        <strain evidence="1">Hyas-2018</strain>
    </source>
</reference>
<gene>
    <name evidence="1" type="ORF">HPB50_008191</name>
</gene>
<dbReference type="EMBL" id="CM023484">
    <property type="protein sequence ID" value="KAH6932622.1"/>
    <property type="molecule type" value="Genomic_DNA"/>
</dbReference>
<comment type="caution">
    <text evidence="1">The sequence shown here is derived from an EMBL/GenBank/DDBJ whole genome shotgun (WGS) entry which is preliminary data.</text>
</comment>
<dbReference type="Proteomes" id="UP000821845">
    <property type="component" value="Chromosome 4"/>
</dbReference>
<evidence type="ECO:0000313" key="1">
    <source>
        <dbReference type="EMBL" id="KAH6932622.1"/>
    </source>
</evidence>
<organism evidence="1 2">
    <name type="scientific">Hyalomma asiaticum</name>
    <name type="common">Tick</name>
    <dbReference type="NCBI Taxonomy" id="266040"/>
    <lineage>
        <taxon>Eukaryota</taxon>
        <taxon>Metazoa</taxon>
        <taxon>Ecdysozoa</taxon>
        <taxon>Arthropoda</taxon>
        <taxon>Chelicerata</taxon>
        <taxon>Arachnida</taxon>
        <taxon>Acari</taxon>
        <taxon>Parasitiformes</taxon>
        <taxon>Ixodida</taxon>
        <taxon>Ixodoidea</taxon>
        <taxon>Ixodidae</taxon>
        <taxon>Hyalomminae</taxon>
        <taxon>Hyalomma</taxon>
    </lineage>
</organism>
<proteinExistence type="predicted"/>
<sequence length="604" mass="65429">MMESSLWRRYLLLDLETSDYFDCADVIGDGPFQRKIMLLSVLSVAILQSHNLAFALISSPVDHWCRPPEHLANISEDVWKNIGIPLDPNGQPSSCRMYASLNGTSEVISCDSWFYSKDRADSTVVGRWNLVCHQAWLLHAAKVAHVFGASVATATAGYMADHAGRLPVIDAATTLLLLSALVLAFVESYEIYVTMRFVLCGAASALVAVTNLLLYEVSPTDRRTRRLGTAVLLAFVPCMLLFLTLRETQLNWLQLQTAMGSPTALAPLFFVLAVESPRWLVATKQFDRAGVVFTAAVKENGFGKTADAVAAAKRLKSMASAKVDSLKVTLLSVLGIRLVRHRATTVFASSFAVTFAYYALTPTAGLIRAWGGAASLVASIAVFVICLLVFNYVSRIVMVSVNLSALACCSCLASLMLRIKKQTVGRVFVVFARAFSVTGMMVNYIYVLELFPTPIRGVFFCAAYACGHLGATIAALLEGFYDVVQEDSLLGFVVFVVFNVVLLLLRMKDTDSETPAEPTTMQTVARNVSAATKQASIGNNTAAVQPHDRDKLEAFGAGELPAGKEQAFSLDLSRTDFRTQTGQQTSGGNELPTVTAIAGTTSFH</sequence>
<name>A0ACB7SEW7_HYAAI</name>